<name>A0A644YWB2_9ZZZZ</name>
<protein>
    <submittedName>
        <fullName evidence="1">Uncharacterized protein</fullName>
    </submittedName>
</protein>
<dbReference type="AlphaFoldDB" id="A0A644YWB2"/>
<dbReference type="EMBL" id="VSSQ01005751">
    <property type="protein sequence ID" value="MPM30304.1"/>
    <property type="molecule type" value="Genomic_DNA"/>
</dbReference>
<evidence type="ECO:0000313" key="1">
    <source>
        <dbReference type="EMBL" id="MPM30304.1"/>
    </source>
</evidence>
<proteinExistence type="predicted"/>
<comment type="caution">
    <text evidence="1">The sequence shown here is derived from an EMBL/GenBank/DDBJ whole genome shotgun (WGS) entry which is preliminary data.</text>
</comment>
<accession>A0A644YWB2</accession>
<dbReference type="SUPFAM" id="SSF51735">
    <property type="entry name" value="NAD(P)-binding Rossmann-fold domains"/>
    <property type="match status" value="1"/>
</dbReference>
<organism evidence="1">
    <name type="scientific">bioreactor metagenome</name>
    <dbReference type="NCBI Taxonomy" id="1076179"/>
    <lineage>
        <taxon>unclassified sequences</taxon>
        <taxon>metagenomes</taxon>
        <taxon>ecological metagenomes</taxon>
    </lineage>
</organism>
<sequence length="99" mass="11496">MYSSRTFSELIQKELCISFVIRIKCPLIILKVISLLAEFFAGISGKSSTLNSDKFKIMKQRNWQCDITPLVNELGYKPEFDLQKGVKETIAWYKKEGWL</sequence>
<dbReference type="Gene3D" id="3.40.50.720">
    <property type="entry name" value="NAD(P)-binding Rossmann-like Domain"/>
    <property type="match status" value="1"/>
</dbReference>
<gene>
    <name evidence="1" type="ORF">SDC9_76852</name>
</gene>
<reference evidence="1" key="1">
    <citation type="submission" date="2019-08" db="EMBL/GenBank/DDBJ databases">
        <authorList>
            <person name="Kucharzyk K."/>
            <person name="Murdoch R.W."/>
            <person name="Higgins S."/>
            <person name="Loffler F."/>
        </authorList>
    </citation>
    <scope>NUCLEOTIDE SEQUENCE</scope>
</reference>
<dbReference type="InterPro" id="IPR036291">
    <property type="entry name" value="NAD(P)-bd_dom_sf"/>
</dbReference>